<comment type="similarity">
    <text evidence="1">Belongs to the BlaI transcriptional regulatory family.</text>
</comment>
<evidence type="ECO:0000313" key="5">
    <source>
        <dbReference type="EMBL" id="MBS2963509.1"/>
    </source>
</evidence>
<protein>
    <submittedName>
        <fullName evidence="5">BlaI/MecI/CopY family transcriptional regulator</fullName>
    </submittedName>
</protein>
<keyword evidence="4" id="KW-0804">Transcription</keyword>
<keyword evidence="6" id="KW-1185">Reference proteome</keyword>
<reference evidence="5" key="1">
    <citation type="submission" date="2021-04" db="EMBL/GenBank/DDBJ databases">
        <title>Genome based classification of Actinospica acidithermotolerans sp. nov., an actinobacterium isolated from an Indonesian hot spring.</title>
        <authorList>
            <person name="Kusuma A.B."/>
            <person name="Putra K.E."/>
            <person name="Nafisah S."/>
            <person name="Loh J."/>
            <person name="Nouioui I."/>
            <person name="Goodfellow M."/>
        </authorList>
    </citation>
    <scope>NUCLEOTIDE SEQUENCE</scope>
    <source>
        <strain evidence="5">DSM 45618</strain>
    </source>
</reference>
<dbReference type="AlphaFoldDB" id="A0A8J7WP99"/>
<dbReference type="Pfam" id="PF03965">
    <property type="entry name" value="Penicillinase_R"/>
    <property type="match status" value="1"/>
</dbReference>
<dbReference type="EMBL" id="JAGSXH010000028">
    <property type="protein sequence ID" value="MBS2963509.1"/>
    <property type="molecule type" value="Genomic_DNA"/>
</dbReference>
<evidence type="ECO:0000256" key="4">
    <source>
        <dbReference type="ARBA" id="ARBA00023163"/>
    </source>
</evidence>
<evidence type="ECO:0000256" key="2">
    <source>
        <dbReference type="ARBA" id="ARBA00023015"/>
    </source>
</evidence>
<keyword evidence="2" id="KW-0805">Transcription regulation</keyword>
<dbReference type="InterPro" id="IPR005650">
    <property type="entry name" value="BlaI_family"/>
</dbReference>
<dbReference type="SUPFAM" id="SSF46785">
    <property type="entry name" value="Winged helix' DNA-binding domain"/>
    <property type="match status" value="1"/>
</dbReference>
<proteinExistence type="inferred from homology"/>
<dbReference type="GO" id="GO:0045892">
    <property type="term" value="P:negative regulation of DNA-templated transcription"/>
    <property type="evidence" value="ECO:0007669"/>
    <property type="project" value="InterPro"/>
</dbReference>
<evidence type="ECO:0000256" key="3">
    <source>
        <dbReference type="ARBA" id="ARBA00023125"/>
    </source>
</evidence>
<gene>
    <name evidence="5" type="ORF">KGA66_10660</name>
</gene>
<evidence type="ECO:0000313" key="6">
    <source>
        <dbReference type="Proteomes" id="UP000677913"/>
    </source>
</evidence>
<organism evidence="5 6">
    <name type="scientific">Actinocrinis puniceicyclus</name>
    <dbReference type="NCBI Taxonomy" id="977794"/>
    <lineage>
        <taxon>Bacteria</taxon>
        <taxon>Bacillati</taxon>
        <taxon>Actinomycetota</taxon>
        <taxon>Actinomycetes</taxon>
        <taxon>Catenulisporales</taxon>
        <taxon>Actinospicaceae</taxon>
        <taxon>Actinocrinis</taxon>
    </lineage>
</organism>
<sequence length="141" mass="15047">MLSAVGSSDVPRRARGALEAAIMDVLWQAGRPLSPGQVRELLAASGDATARQLSYSTVVTILTRLHVKKVLARKRVGRSFHYAPLADEAGLEARRLTALLDGSADREAVLSRFVADLSDSDEELLRRLLGSAGGRPGGDAR</sequence>
<name>A0A8J7WP99_9ACTN</name>
<dbReference type="Proteomes" id="UP000677913">
    <property type="component" value="Unassembled WGS sequence"/>
</dbReference>
<dbReference type="GO" id="GO:0003677">
    <property type="term" value="F:DNA binding"/>
    <property type="evidence" value="ECO:0007669"/>
    <property type="project" value="UniProtKB-KW"/>
</dbReference>
<dbReference type="InterPro" id="IPR036388">
    <property type="entry name" value="WH-like_DNA-bd_sf"/>
</dbReference>
<evidence type="ECO:0000256" key="1">
    <source>
        <dbReference type="ARBA" id="ARBA00011046"/>
    </source>
</evidence>
<dbReference type="Gene3D" id="1.10.10.10">
    <property type="entry name" value="Winged helix-like DNA-binding domain superfamily/Winged helix DNA-binding domain"/>
    <property type="match status" value="1"/>
</dbReference>
<dbReference type="InterPro" id="IPR036390">
    <property type="entry name" value="WH_DNA-bd_sf"/>
</dbReference>
<comment type="caution">
    <text evidence="5">The sequence shown here is derived from an EMBL/GenBank/DDBJ whole genome shotgun (WGS) entry which is preliminary data.</text>
</comment>
<keyword evidence="3" id="KW-0238">DNA-binding</keyword>
<accession>A0A8J7WP99</accession>